<dbReference type="Pfam" id="PF08482">
    <property type="entry name" value="HrpB_C"/>
    <property type="match status" value="1"/>
</dbReference>
<dbReference type="Pfam" id="PF00271">
    <property type="entry name" value="Helicase_C"/>
    <property type="match status" value="1"/>
</dbReference>
<dbReference type="Gene3D" id="3.40.50.300">
    <property type="entry name" value="P-loop containing nucleotide triphosphate hydrolases"/>
    <property type="match status" value="2"/>
</dbReference>
<dbReference type="InterPro" id="IPR010225">
    <property type="entry name" value="HrpB"/>
</dbReference>
<dbReference type="SMART" id="SM00487">
    <property type="entry name" value="DEXDc"/>
    <property type="match status" value="1"/>
</dbReference>
<dbReference type="SMART" id="SM00490">
    <property type="entry name" value="HELICc"/>
    <property type="match status" value="1"/>
</dbReference>
<keyword evidence="1" id="KW-0547">Nucleotide-binding</keyword>
<dbReference type="PANTHER" id="PTHR43519">
    <property type="entry name" value="ATP-DEPENDENT RNA HELICASE HRPB"/>
    <property type="match status" value="1"/>
</dbReference>
<dbReference type="InterPro" id="IPR027417">
    <property type="entry name" value="P-loop_NTPase"/>
</dbReference>
<evidence type="ECO:0000259" key="7">
    <source>
        <dbReference type="PROSITE" id="PS51194"/>
    </source>
</evidence>
<dbReference type="InterPro" id="IPR007502">
    <property type="entry name" value="Helicase-assoc_dom"/>
</dbReference>
<evidence type="ECO:0000256" key="4">
    <source>
        <dbReference type="ARBA" id="ARBA00022840"/>
    </source>
</evidence>
<evidence type="ECO:0000259" key="6">
    <source>
        <dbReference type="PROSITE" id="PS51192"/>
    </source>
</evidence>
<accession>A0A3B0RWJ2</accession>
<keyword evidence="3 8" id="KW-0347">Helicase</keyword>
<evidence type="ECO:0000256" key="3">
    <source>
        <dbReference type="ARBA" id="ARBA00022806"/>
    </source>
</evidence>
<dbReference type="SUPFAM" id="SSF52540">
    <property type="entry name" value="P-loop containing nucleoside triphosphate hydrolases"/>
    <property type="match status" value="1"/>
</dbReference>
<sequence length="852" mass="94094">MTNIDRTMSDLPISQVMAEILQQLQDHDNLVLQAPPGAGKTTLVPLCLLDQPWLKKSGRIIMLEPRRLAARAAARRMAQMLGQRVGQTVGYRVRLDHKVSDQTRIEVVTEGVLIRKLQQDPELSGIQAVIFDEFHERSQEADLGLALCLDVQQGLRDDLKLIVMSATLDGEKVAQLMGDAPIITSQGRAYPVEMRYLDRPATGPIEQAVTMAVRDAIERDEGNILVFLPGAGEIERCAALIRALDPEIIVAPLYGMMPPADQDRAILPPPAGKRKIVLATAIAETSLTIEGIGIVIDGGLDRSPRYDTRSGMTRLETRSLSRASAEQRAGRAGRISAGICYRLWTAAAQRGLLPFAAPEITKADMMPLALELASWGVGDVGDLRWLDLPDRAAMAAAKEVLQDLGALDRRGQISAHGRQMARLAMHPRLAHMVLKARELGFGQTGVMVAALLAERDILRDKSADMRHRLELLANFLEGNKQAARAAGGDMAALQQVARLVKSWSGFLKLPKADDVLRHKTGLCIALAYPDRIGKRRPGGMPRYLLCGGRGAVLDGADGFGDEKYLAVCHLALNSPKGGQTKTGGRDARIYLAAPLDVSDIEEIFRDRIMVCEQVEWDGRTSSVLARKRHMLGKMTMGEERLKNPDPAAVLSALCSGIRKMGPGSLPWNRESRDFQARLLFCRRYDADGDWPDLSDEALLAGLEDWLAPYLGDMTTAAQLKSLNLADILKDRLTWQMRERLDQLVPGHYRVPGGSNIALDYSLDPPVLAVRLQEMFGLDRTPMVMAGRVRLLVHLLSPAGRPLQVTQDLENFWHSSYDAVKKDMKGRYPRHHWPDDPLAATPTRHVKRNRQKQ</sequence>
<dbReference type="CDD" id="cd17990">
    <property type="entry name" value="DEXHc_HrpB"/>
    <property type="match status" value="1"/>
</dbReference>
<dbReference type="InterPro" id="IPR014001">
    <property type="entry name" value="Helicase_ATP-bd"/>
</dbReference>
<feature type="domain" description="Helicase ATP-binding" evidence="6">
    <location>
        <begin position="21"/>
        <end position="186"/>
    </location>
</feature>
<dbReference type="GO" id="GO:0004386">
    <property type="term" value="F:helicase activity"/>
    <property type="evidence" value="ECO:0007669"/>
    <property type="project" value="UniProtKB-KW"/>
</dbReference>
<dbReference type="Pfam" id="PF00270">
    <property type="entry name" value="DEAD"/>
    <property type="match status" value="1"/>
</dbReference>
<dbReference type="SMART" id="SM00847">
    <property type="entry name" value="HA2"/>
    <property type="match status" value="1"/>
</dbReference>
<dbReference type="PROSITE" id="PS51192">
    <property type="entry name" value="HELICASE_ATP_BIND_1"/>
    <property type="match status" value="1"/>
</dbReference>
<dbReference type="EMBL" id="UOEJ01000037">
    <property type="protein sequence ID" value="VAV92886.1"/>
    <property type="molecule type" value="Genomic_DNA"/>
</dbReference>
<dbReference type="PANTHER" id="PTHR43519:SF1">
    <property type="entry name" value="ATP-DEPENDENT RNA HELICASE HRPB"/>
    <property type="match status" value="1"/>
</dbReference>
<evidence type="ECO:0000256" key="2">
    <source>
        <dbReference type="ARBA" id="ARBA00022801"/>
    </source>
</evidence>
<dbReference type="NCBIfam" id="TIGR01970">
    <property type="entry name" value="DEAH_box_HrpB"/>
    <property type="match status" value="1"/>
</dbReference>
<dbReference type="InterPro" id="IPR013689">
    <property type="entry name" value="RNA_helicase_ATP-dep_HrpB_C"/>
</dbReference>
<evidence type="ECO:0000256" key="1">
    <source>
        <dbReference type="ARBA" id="ARBA00022741"/>
    </source>
</evidence>
<dbReference type="GO" id="GO:0005524">
    <property type="term" value="F:ATP binding"/>
    <property type="evidence" value="ECO:0007669"/>
    <property type="project" value="UniProtKB-KW"/>
</dbReference>
<dbReference type="FunFam" id="3.40.50.300:FF:002125">
    <property type="entry name" value="ATP-dependent helicase HrpB"/>
    <property type="match status" value="1"/>
</dbReference>
<keyword evidence="2" id="KW-0378">Hydrolase</keyword>
<dbReference type="InterPro" id="IPR049614">
    <property type="entry name" value="HrpB_DEXH"/>
</dbReference>
<dbReference type="InterPro" id="IPR001650">
    <property type="entry name" value="Helicase_C-like"/>
</dbReference>
<evidence type="ECO:0000313" key="8">
    <source>
        <dbReference type="EMBL" id="VAV92886.1"/>
    </source>
</evidence>
<feature type="domain" description="Helicase C-terminal" evidence="7">
    <location>
        <begin position="212"/>
        <end position="376"/>
    </location>
</feature>
<feature type="compositionally biased region" description="Basic residues" evidence="5">
    <location>
        <begin position="843"/>
        <end position="852"/>
    </location>
</feature>
<dbReference type="Gene3D" id="1.20.120.1080">
    <property type="match status" value="1"/>
</dbReference>
<dbReference type="PIRSF" id="PIRSF005496">
    <property type="entry name" value="ATP_hel_hrpB"/>
    <property type="match status" value="1"/>
</dbReference>
<proteinExistence type="predicted"/>
<dbReference type="GO" id="GO:0016787">
    <property type="term" value="F:hydrolase activity"/>
    <property type="evidence" value="ECO:0007669"/>
    <property type="project" value="UniProtKB-KW"/>
</dbReference>
<dbReference type="InterPro" id="IPR011545">
    <property type="entry name" value="DEAD/DEAH_box_helicase_dom"/>
</dbReference>
<name>A0A3B0RWJ2_9ZZZZ</name>
<feature type="region of interest" description="Disordered" evidence="5">
    <location>
        <begin position="827"/>
        <end position="852"/>
    </location>
</feature>
<dbReference type="GO" id="GO:0003676">
    <property type="term" value="F:nucleic acid binding"/>
    <property type="evidence" value="ECO:0007669"/>
    <property type="project" value="InterPro"/>
</dbReference>
<gene>
    <name evidence="8" type="ORF">MNBD_ALPHA01-473</name>
</gene>
<evidence type="ECO:0000256" key="5">
    <source>
        <dbReference type="SAM" id="MobiDB-lite"/>
    </source>
</evidence>
<dbReference type="PROSITE" id="PS51194">
    <property type="entry name" value="HELICASE_CTER"/>
    <property type="match status" value="1"/>
</dbReference>
<protein>
    <submittedName>
        <fullName evidence="8">ATP-dependent helicase HrpB</fullName>
    </submittedName>
</protein>
<reference evidence="8" key="1">
    <citation type="submission" date="2018-06" db="EMBL/GenBank/DDBJ databases">
        <authorList>
            <person name="Zhirakovskaya E."/>
        </authorList>
    </citation>
    <scope>NUCLEOTIDE SEQUENCE</scope>
</reference>
<dbReference type="CDD" id="cd18791">
    <property type="entry name" value="SF2_C_RHA"/>
    <property type="match status" value="1"/>
</dbReference>
<keyword evidence="4" id="KW-0067">ATP-binding</keyword>
<organism evidence="8">
    <name type="scientific">hydrothermal vent metagenome</name>
    <dbReference type="NCBI Taxonomy" id="652676"/>
    <lineage>
        <taxon>unclassified sequences</taxon>
        <taxon>metagenomes</taxon>
        <taxon>ecological metagenomes</taxon>
    </lineage>
</organism>
<dbReference type="AlphaFoldDB" id="A0A3B0RWJ2"/>